<feature type="coiled-coil region" evidence="1">
    <location>
        <begin position="894"/>
        <end position="921"/>
    </location>
</feature>
<evidence type="ECO:0000313" key="3">
    <source>
        <dbReference type="EMBL" id="MFB9096998.1"/>
    </source>
</evidence>
<evidence type="ECO:0000256" key="2">
    <source>
        <dbReference type="SAM" id="MobiDB-lite"/>
    </source>
</evidence>
<proteinExistence type="predicted"/>
<name>A0ABV5GNP0_9FLAO</name>
<dbReference type="Proteomes" id="UP001589607">
    <property type="component" value="Unassembled WGS sequence"/>
</dbReference>
<sequence length="1172" mass="131362">MSTQIKNTLFRFVTMRAPELIEKEKVESGFVKHPESEKKLNEVFQSSYLEQIARNPEKNKNQLLKDVSKEYEVVALLKKEALVEKSLVSQKVYDFSIWLTKNRTTLTLESLTKTITELGETEKIDNGSLIKLWDNLFFQIVTSQSAYLRDAILSILVADFFLQNYTPVKGEVALLRKLAQARVIMPKTLFGKTEITTTQNAKTAVSSRATIEQLTKEVETIKSNEKIALLNTATDELKRAQKAYQKENQIAYDAACKSHQQNVDEAYAAATKVEKTIIDPETNAEKTIVEYENLNLPAFNFDKAAQLDTEALTNRVSTTTLKIVEKIVAENNYDCFDEVLNEVNQEVSTTTQTLFANNQLSQTIVSANGVLLPIANTTNATNEFVITNTGLNFDGTTSLQLLFSGIPNLENVDASDYQITMDNNPVPVEAHSFQSEIINGKLSVKIFIDGIDLSANKNIKISGTFILENDDKIVFSGNASITGNGTRELASYNVLGRGTYELTLNNADTGDTGNHSNNSLEYIPSGYGINRLGIADYRKVEQEVCCYVPGEVSHVENVMAREYKEKTTRRLRRTEDTTTTSKEQEIEKLTDTSTTDRFEMNQEVSSLLAEDTHQGAFVNAGYSTTGYSLNAGADFATNTTSEESNSQAVTHAKEITERALDRVVKKTKEERISKIIEEYSEENTHGFDNRKGDSHVSGVYRWIDKIYKNKVVNYGKRLMYEFMIPEPANFHNVAASKEKKNDYEVVLEKPIDPRTANNEVALKLDDTFIFKYKNWISHYNVTVAPEPVKEKWKSAAIITDASTNSYKVDVPEGYHLVYYKVSSGGSYSNAGYNIAGNYNYITGNNAKVWDGTVDSRLYEDTIHFGAHLIGGAPGHITLDLKFERNAYTYEQWQLEAFNAIIKAYEEKLAEYNGKLAELKSVQAEKAKTNPAFYRQIENMVLRKNCIEYLISQEALGKESLIAGSNVIDTRVKYDAPLLETYAGKVKFFEQAFEWNLMSYNFYPFYWASKENWASLYNINDIDDSTFRAFLQSGMARVILTVRPGFEEAVNWYMATGQVWNGGQVPTMDDELFVSIIEELRVKEGDVEETWESRVPTSLTVIQAGSIGLNVQGLPCNTDCDDHLLFGSDGNPIKQNVDANGNDVVLGNSQNDTTTTDPDGLVGGARPVEEGAA</sequence>
<evidence type="ECO:0000313" key="4">
    <source>
        <dbReference type="Proteomes" id="UP001589607"/>
    </source>
</evidence>
<keyword evidence="4" id="KW-1185">Reference proteome</keyword>
<keyword evidence="1" id="KW-0175">Coiled coil</keyword>
<organism evidence="3 4">
    <name type="scientific">Flavobacterium jumunjinense</name>
    <dbReference type="NCBI Taxonomy" id="998845"/>
    <lineage>
        <taxon>Bacteria</taxon>
        <taxon>Pseudomonadati</taxon>
        <taxon>Bacteroidota</taxon>
        <taxon>Flavobacteriia</taxon>
        <taxon>Flavobacteriales</taxon>
        <taxon>Flavobacteriaceae</taxon>
        <taxon>Flavobacterium</taxon>
    </lineage>
</organism>
<accession>A0ABV5GNP0</accession>
<protein>
    <submittedName>
        <fullName evidence="3">Uncharacterized protein</fullName>
    </submittedName>
</protein>
<dbReference type="RefSeq" id="WP_236457912.1">
    <property type="nucleotide sequence ID" value="NZ_CBCSGE010000005.1"/>
</dbReference>
<comment type="caution">
    <text evidence="3">The sequence shown here is derived from an EMBL/GenBank/DDBJ whole genome shotgun (WGS) entry which is preliminary data.</text>
</comment>
<gene>
    <name evidence="3" type="ORF">ACFFVF_10760</name>
</gene>
<feature type="compositionally biased region" description="Polar residues" evidence="2">
    <location>
        <begin position="1146"/>
        <end position="1156"/>
    </location>
</feature>
<reference evidence="3 4" key="1">
    <citation type="submission" date="2024-09" db="EMBL/GenBank/DDBJ databases">
        <authorList>
            <person name="Sun Q."/>
            <person name="Mori K."/>
        </authorList>
    </citation>
    <scope>NUCLEOTIDE SEQUENCE [LARGE SCALE GENOMIC DNA]</scope>
    <source>
        <strain evidence="3 4">CECT 7955</strain>
    </source>
</reference>
<dbReference type="EMBL" id="JBHMEY010000029">
    <property type="protein sequence ID" value="MFB9096998.1"/>
    <property type="molecule type" value="Genomic_DNA"/>
</dbReference>
<feature type="region of interest" description="Disordered" evidence="2">
    <location>
        <begin position="1135"/>
        <end position="1172"/>
    </location>
</feature>
<evidence type="ECO:0000256" key="1">
    <source>
        <dbReference type="SAM" id="Coils"/>
    </source>
</evidence>